<dbReference type="KEGG" id="cvr:CHLNCDRAFT_35144"/>
<evidence type="ECO:0000256" key="6">
    <source>
        <dbReference type="PROSITE-ProRule" id="PRU01015"/>
    </source>
</evidence>
<feature type="non-terminal residue" evidence="9">
    <location>
        <position position="369"/>
    </location>
</feature>
<sequence length="369" mass="38900">MGTASAGLFLGSAALSTVQDTPGSASLTTSEQQIGLRLQQEEAGGQVLVIEDQAATPLHRLPLDAGKVWQAGSSVLMVRGPSGLGGQGASDPTTFVLRALDTSGAAALEELHSQVAAAAAQRQQDAAQPPADSRHQPAGSQLQQQGGNGAGAGAGKRNDSAGHSHFDVKTDKGSADLYFHYYGCLQHQQNMLQDYIRTGTYYASILENPADFRGKAVMDVGCGSGILSLFAAQAGARVVYAVEASDMAHHARQLAAANPALGQRIRVLHGKVEEVEVPEQVDVLVSEPMGTLLVNERMIESYLYARDKHLKPGGKMFPRLGRVHLCAFSDEALYGEVAQKAAFFQSPDFYGVDLSALHAPANAGYFGQV</sequence>
<keyword evidence="4" id="KW-0804">Transcription</keyword>
<dbReference type="FunCoup" id="E1ZDE6">
    <property type="interactions" value="1385"/>
</dbReference>
<keyword evidence="3" id="KW-0805">Transcription regulation</keyword>
<dbReference type="Pfam" id="PF13649">
    <property type="entry name" value="Methyltransf_25"/>
    <property type="match status" value="1"/>
</dbReference>
<dbReference type="GO" id="GO:0035242">
    <property type="term" value="F:protein-arginine omega-N asymmetric methyltransferase activity"/>
    <property type="evidence" value="ECO:0007669"/>
    <property type="project" value="UniProtKB-EC"/>
</dbReference>
<dbReference type="PROSITE" id="PS51678">
    <property type="entry name" value="SAM_MT_PRMT"/>
    <property type="match status" value="1"/>
</dbReference>
<feature type="compositionally biased region" description="Basic and acidic residues" evidence="7">
    <location>
        <begin position="156"/>
        <end position="167"/>
    </location>
</feature>
<dbReference type="FunFam" id="3.40.50.150:FF:000052">
    <property type="entry name" value="Probable histone-arginine methyltransferase CARM1"/>
    <property type="match status" value="1"/>
</dbReference>
<dbReference type="EC" id="2.1.1.319" evidence="1"/>
<keyword evidence="6" id="KW-0489">Methyltransferase</keyword>
<dbReference type="InterPro" id="IPR029063">
    <property type="entry name" value="SAM-dependent_MTases_sf"/>
</dbReference>
<dbReference type="AlphaFoldDB" id="E1ZDE6"/>
<dbReference type="InterPro" id="IPR025799">
    <property type="entry name" value="Arg_MeTrfase"/>
</dbReference>
<dbReference type="EMBL" id="GL433842">
    <property type="protein sequence ID" value="EFN56400.1"/>
    <property type="molecule type" value="Genomic_DNA"/>
</dbReference>
<comment type="catalytic activity">
    <reaction evidence="5">
        <text>L-arginyl-[protein] + 2 S-adenosyl-L-methionine = N(omega),N(omega)-dimethyl-L-arginyl-[protein] + 2 S-adenosyl-L-homocysteine + 2 H(+)</text>
        <dbReference type="Rhea" id="RHEA:48096"/>
        <dbReference type="Rhea" id="RHEA-COMP:10532"/>
        <dbReference type="Rhea" id="RHEA-COMP:11991"/>
        <dbReference type="ChEBI" id="CHEBI:15378"/>
        <dbReference type="ChEBI" id="CHEBI:29965"/>
        <dbReference type="ChEBI" id="CHEBI:57856"/>
        <dbReference type="ChEBI" id="CHEBI:59789"/>
        <dbReference type="ChEBI" id="CHEBI:61897"/>
        <dbReference type="EC" id="2.1.1.319"/>
    </reaction>
</comment>
<keyword evidence="6" id="KW-0808">Transferase</keyword>
<dbReference type="SUPFAM" id="SSF53335">
    <property type="entry name" value="S-adenosyl-L-methionine-dependent methyltransferases"/>
    <property type="match status" value="1"/>
</dbReference>
<reference evidence="9 10" key="1">
    <citation type="journal article" date="2010" name="Plant Cell">
        <title>The Chlorella variabilis NC64A genome reveals adaptation to photosymbiosis, coevolution with viruses, and cryptic sex.</title>
        <authorList>
            <person name="Blanc G."/>
            <person name="Duncan G."/>
            <person name="Agarkova I."/>
            <person name="Borodovsky M."/>
            <person name="Gurnon J."/>
            <person name="Kuo A."/>
            <person name="Lindquist E."/>
            <person name="Lucas S."/>
            <person name="Pangilinan J."/>
            <person name="Polle J."/>
            <person name="Salamov A."/>
            <person name="Terry A."/>
            <person name="Yamada T."/>
            <person name="Dunigan D.D."/>
            <person name="Grigoriev I.V."/>
            <person name="Claverie J.M."/>
            <person name="Van Etten J.L."/>
        </authorList>
    </citation>
    <scope>NUCLEOTIDE SEQUENCE [LARGE SCALE GENOMIC DNA]</scope>
    <source>
        <strain evidence="9 10">NC64A</strain>
    </source>
</reference>
<gene>
    <name evidence="9" type="ORF">CHLNCDRAFT_35144</name>
</gene>
<feature type="region of interest" description="Disordered" evidence="7">
    <location>
        <begin position="116"/>
        <end position="167"/>
    </location>
</feature>
<protein>
    <recommendedName>
        <fullName evidence="1">type I protein arginine methyltransferase</fullName>
        <ecNumber evidence="1">2.1.1.319</ecNumber>
    </recommendedName>
</protein>
<dbReference type="GO" id="GO:0035241">
    <property type="term" value="F:protein-arginine omega-N monomethyltransferase activity"/>
    <property type="evidence" value="ECO:0007669"/>
    <property type="project" value="UniProtKB-ARBA"/>
</dbReference>
<dbReference type="PANTHER" id="PTHR11006:SF10">
    <property type="entry name" value="HISTONE-ARGININE METHYLTRANSFERASE CARMER-RELATED"/>
    <property type="match status" value="1"/>
</dbReference>
<dbReference type="Proteomes" id="UP000008141">
    <property type="component" value="Unassembled WGS sequence"/>
</dbReference>
<keyword evidence="2 6" id="KW-0949">S-adenosyl-L-methionine</keyword>
<dbReference type="CDD" id="cd02440">
    <property type="entry name" value="AdoMet_MTases"/>
    <property type="match status" value="1"/>
</dbReference>
<evidence type="ECO:0000256" key="3">
    <source>
        <dbReference type="ARBA" id="ARBA00023015"/>
    </source>
</evidence>
<evidence type="ECO:0000259" key="8">
    <source>
        <dbReference type="Pfam" id="PF13649"/>
    </source>
</evidence>
<feature type="domain" description="Methyltransferase" evidence="8">
    <location>
        <begin position="217"/>
        <end position="314"/>
    </location>
</feature>
<name>E1ZDE6_CHLVA</name>
<evidence type="ECO:0000256" key="7">
    <source>
        <dbReference type="SAM" id="MobiDB-lite"/>
    </source>
</evidence>
<dbReference type="InParanoid" id="E1ZDE6"/>
<dbReference type="PANTHER" id="PTHR11006">
    <property type="entry name" value="PROTEIN ARGININE N-METHYLTRANSFERASE"/>
    <property type="match status" value="1"/>
</dbReference>
<dbReference type="STRING" id="554065.E1ZDE6"/>
<dbReference type="InterPro" id="IPR041698">
    <property type="entry name" value="Methyltransf_25"/>
</dbReference>
<dbReference type="Gene3D" id="3.40.50.150">
    <property type="entry name" value="Vaccinia Virus protein VP39"/>
    <property type="match status" value="1"/>
</dbReference>
<dbReference type="OrthoDB" id="7848332at2759"/>
<organism evidence="10">
    <name type="scientific">Chlorella variabilis</name>
    <name type="common">Green alga</name>
    <dbReference type="NCBI Taxonomy" id="554065"/>
    <lineage>
        <taxon>Eukaryota</taxon>
        <taxon>Viridiplantae</taxon>
        <taxon>Chlorophyta</taxon>
        <taxon>core chlorophytes</taxon>
        <taxon>Trebouxiophyceae</taxon>
        <taxon>Chlorellales</taxon>
        <taxon>Chlorellaceae</taxon>
        <taxon>Chlorella clade</taxon>
        <taxon>Chlorella</taxon>
    </lineage>
</organism>
<dbReference type="RefSeq" id="XP_005848502.1">
    <property type="nucleotide sequence ID" value="XM_005848440.1"/>
</dbReference>
<evidence type="ECO:0000256" key="4">
    <source>
        <dbReference type="ARBA" id="ARBA00023163"/>
    </source>
</evidence>
<dbReference type="GO" id="GO:0032259">
    <property type="term" value="P:methylation"/>
    <property type="evidence" value="ECO:0007669"/>
    <property type="project" value="UniProtKB-KW"/>
</dbReference>
<evidence type="ECO:0000313" key="10">
    <source>
        <dbReference type="Proteomes" id="UP000008141"/>
    </source>
</evidence>
<evidence type="ECO:0000256" key="5">
    <source>
        <dbReference type="ARBA" id="ARBA00049086"/>
    </source>
</evidence>
<feature type="compositionally biased region" description="Low complexity" evidence="7">
    <location>
        <begin position="116"/>
        <end position="131"/>
    </location>
</feature>
<dbReference type="Gene3D" id="2.70.160.11">
    <property type="entry name" value="Hnrnp arginine n-methyltransferase1"/>
    <property type="match status" value="1"/>
</dbReference>
<keyword evidence="10" id="KW-1185">Reference proteome</keyword>
<accession>E1ZDE6</accession>
<evidence type="ECO:0000256" key="2">
    <source>
        <dbReference type="ARBA" id="ARBA00022691"/>
    </source>
</evidence>
<dbReference type="GeneID" id="17355715"/>
<dbReference type="GO" id="GO:0070611">
    <property type="term" value="F:histone H3R2 methyltransferase activity"/>
    <property type="evidence" value="ECO:0007669"/>
    <property type="project" value="TreeGrafter"/>
</dbReference>
<evidence type="ECO:0000313" key="9">
    <source>
        <dbReference type="EMBL" id="EFN56400.1"/>
    </source>
</evidence>
<evidence type="ECO:0000256" key="1">
    <source>
        <dbReference type="ARBA" id="ARBA00011925"/>
    </source>
</evidence>
<dbReference type="eggNOG" id="KOG1500">
    <property type="taxonomic scope" value="Eukaryota"/>
</dbReference>
<proteinExistence type="predicted"/>